<dbReference type="AlphaFoldDB" id="A0A1V6Y0J8"/>
<dbReference type="OMA" id="PGENRWR"/>
<keyword evidence="3" id="KW-1185">Reference proteome</keyword>
<accession>A0A1V6Y0J8</accession>
<evidence type="ECO:0000256" key="1">
    <source>
        <dbReference type="SAM" id="MobiDB-lite"/>
    </source>
</evidence>
<sequence length="172" mass="18459">MSGSSDNRWRGGPSRQASQRNSNNRDKTGGQGGAGDNNAALGASNSPQEQHVPVRGFNTSEVKNVLKAGHYETKMSTPYKSHSKDGPTQRSTAWGPKAQNMANGKDFFLELRKQIASLQRSGPPSAGREFGSFSWVATAHLRYPTVEDAWVMNGLGGYMASASLMILGLTCP</sequence>
<reference evidence="3" key="1">
    <citation type="journal article" date="2017" name="Nat. Microbiol.">
        <title>Global analysis of biosynthetic gene clusters reveals vast potential of secondary metabolite production in Penicillium species.</title>
        <authorList>
            <person name="Nielsen J.C."/>
            <person name="Grijseels S."/>
            <person name="Prigent S."/>
            <person name="Ji B."/>
            <person name="Dainat J."/>
            <person name="Nielsen K.F."/>
            <person name="Frisvad J.C."/>
            <person name="Workman M."/>
            <person name="Nielsen J."/>
        </authorList>
    </citation>
    <scope>NUCLEOTIDE SEQUENCE [LARGE SCALE GENOMIC DNA]</scope>
    <source>
        <strain evidence="3">IBT 13039</strain>
    </source>
</reference>
<dbReference type="EMBL" id="MOOB01000043">
    <property type="protein sequence ID" value="OQE80924.1"/>
    <property type="molecule type" value="Genomic_DNA"/>
</dbReference>
<protein>
    <submittedName>
        <fullName evidence="2">Uncharacterized protein</fullName>
    </submittedName>
</protein>
<proteinExistence type="predicted"/>
<feature type="region of interest" description="Disordered" evidence="1">
    <location>
        <begin position="1"/>
        <end position="57"/>
    </location>
</feature>
<name>A0A1V6Y0J8_PENNA</name>
<feature type="region of interest" description="Disordered" evidence="1">
    <location>
        <begin position="69"/>
        <end position="99"/>
    </location>
</feature>
<dbReference type="Proteomes" id="UP000191691">
    <property type="component" value="Unassembled WGS sequence"/>
</dbReference>
<evidence type="ECO:0000313" key="3">
    <source>
        <dbReference type="Proteomes" id="UP000191691"/>
    </source>
</evidence>
<feature type="compositionally biased region" description="Low complexity" evidence="1">
    <location>
        <begin position="36"/>
        <end position="45"/>
    </location>
</feature>
<evidence type="ECO:0000313" key="2">
    <source>
        <dbReference type="EMBL" id="OQE80924.1"/>
    </source>
</evidence>
<dbReference type="STRING" id="60175.A0A1V6Y0J8"/>
<organism evidence="2 3">
    <name type="scientific">Penicillium nalgiovense</name>
    <dbReference type="NCBI Taxonomy" id="60175"/>
    <lineage>
        <taxon>Eukaryota</taxon>
        <taxon>Fungi</taxon>
        <taxon>Dikarya</taxon>
        <taxon>Ascomycota</taxon>
        <taxon>Pezizomycotina</taxon>
        <taxon>Eurotiomycetes</taxon>
        <taxon>Eurotiomycetidae</taxon>
        <taxon>Eurotiales</taxon>
        <taxon>Aspergillaceae</taxon>
        <taxon>Penicillium</taxon>
    </lineage>
</organism>
<gene>
    <name evidence="2" type="ORF">PENNAL_c0043G03126</name>
</gene>
<comment type="caution">
    <text evidence="2">The sequence shown here is derived from an EMBL/GenBank/DDBJ whole genome shotgun (WGS) entry which is preliminary data.</text>
</comment>